<dbReference type="InterPro" id="IPR002820">
    <property type="entry name" value="Mopterin_CF_biosynth-C_dom"/>
</dbReference>
<evidence type="ECO:0000256" key="1">
    <source>
        <dbReference type="ARBA" id="ARBA00005046"/>
    </source>
</evidence>
<dbReference type="Pfam" id="PF00994">
    <property type="entry name" value="MoCF_biosynth"/>
    <property type="match status" value="1"/>
</dbReference>
<dbReference type="Gene3D" id="3.30.70.640">
    <property type="entry name" value="Molybdopterin cofactor biosynthesis C (MoaC) domain"/>
    <property type="match status" value="1"/>
</dbReference>
<dbReference type="OrthoDB" id="9794429at2"/>
<reference evidence="5 6" key="1">
    <citation type="submission" date="2016-10" db="EMBL/GenBank/DDBJ databases">
        <authorList>
            <person name="de Groot N.N."/>
        </authorList>
    </citation>
    <scope>NUCLEOTIDE SEQUENCE [LARGE SCALE GENOMIC DNA]</scope>
    <source>
        <strain evidence="5 6">DSM 17794</strain>
    </source>
</reference>
<dbReference type="Proteomes" id="UP000199153">
    <property type="component" value="Unassembled WGS sequence"/>
</dbReference>
<dbReference type="InterPro" id="IPR036522">
    <property type="entry name" value="MoaC_sf"/>
</dbReference>
<dbReference type="AlphaFoldDB" id="A0A1I5CBC1"/>
<evidence type="ECO:0000256" key="3">
    <source>
        <dbReference type="ARBA" id="ARBA00055087"/>
    </source>
</evidence>
<dbReference type="Gene3D" id="3.40.980.10">
    <property type="entry name" value="MoaB/Mog-like domain"/>
    <property type="match status" value="1"/>
</dbReference>
<dbReference type="RefSeq" id="WP_093410772.1">
    <property type="nucleotide sequence ID" value="NZ_FOVL01000020.1"/>
</dbReference>
<dbReference type="NCBIfam" id="TIGR00177">
    <property type="entry name" value="molyb_syn"/>
    <property type="match status" value="1"/>
</dbReference>
<sequence>MVDITHKITTLREATAVAVVRTSSEETIQRIKENKVPKGNVFEMAKAAGFLGVKKTPELLPDCHPLPIEYTGIEYEIDGLEIKISVCVKTIYKTGVEVEAMHGASIVALTMYDMLKPIDKNIEIGSIRLQNKKGGKSSFKVDAEGLSAQVVVCSDTISKGMGEDKAGKMIVLKLEALGIKAEKIIIPDEAEEIRSALNNADSDLIIYTGGTGVGPRDVTPETIEPLLDLKLKGVEEQMRSYGQQRMPYAMLSRSIAGIKDGKLVLALPGSTKGAAECMDAIFPHVLHVFKVITGKRHD</sequence>
<dbReference type="SUPFAM" id="SSF55040">
    <property type="entry name" value="Molybdenum cofactor biosynthesis protein C, MoaC"/>
    <property type="match status" value="1"/>
</dbReference>
<evidence type="ECO:0000259" key="4">
    <source>
        <dbReference type="SMART" id="SM00852"/>
    </source>
</evidence>
<dbReference type="NCBIfam" id="TIGR00581">
    <property type="entry name" value="moaC"/>
    <property type="match status" value="1"/>
</dbReference>
<dbReference type="CDD" id="cd00886">
    <property type="entry name" value="MogA_MoaB"/>
    <property type="match status" value="1"/>
</dbReference>
<dbReference type="InterPro" id="IPR051920">
    <property type="entry name" value="MPT_Adenylyltrnsfr/MoaC-Rel"/>
</dbReference>
<dbReference type="PANTHER" id="PTHR43764">
    <property type="entry name" value="MOLYBDENUM COFACTOR BIOSYNTHESIS"/>
    <property type="match status" value="1"/>
</dbReference>
<dbReference type="GO" id="GO:0006777">
    <property type="term" value="P:Mo-molybdopterin cofactor biosynthetic process"/>
    <property type="evidence" value="ECO:0007669"/>
    <property type="project" value="UniProtKB-KW"/>
</dbReference>
<organism evidence="5 6">
    <name type="scientific">Salegentibacter flavus</name>
    <dbReference type="NCBI Taxonomy" id="287099"/>
    <lineage>
        <taxon>Bacteria</taxon>
        <taxon>Pseudomonadati</taxon>
        <taxon>Bacteroidota</taxon>
        <taxon>Flavobacteriia</taxon>
        <taxon>Flavobacteriales</taxon>
        <taxon>Flavobacteriaceae</taxon>
        <taxon>Salegentibacter</taxon>
    </lineage>
</organism>
<dbReference type="PANTHER" id="PTHR43764:SF1">
    <property type="entry name" value="MOLYBDOPTERIN MOLYBDOTRANSFERASE"/>
    <property type="match status" value="1"/>
</dbReference>
<dbReference type="Pfam" id="PF01967">
    <property type="entry name" value="MoaC"/>
    <property type="match status" value="1"/>
</dbReference>
<dbReference type="PIRSF" id="PIRSF036594">
    <property type="entry name" value="MoaC_MogA"/>
    <property type="match status" value="1"/>
</dbReference>
<dbReference type="InterPro" id="IPR023045">
    <property type="entry name" value="MoaC"/>
</dbReference>
<keyword evidence="6" id="KW-1185">Reference proteome</keyword>
<dbReference type="UniPathway" id="UPA00344"/>
<comment type="function">
    <text evidence="3">Catalyzes the conversion of (8S)-3',8-cyclo-7,8-dihydroguanosine 5'-triphosphate to cyclic pyranopterin monophosphate (cPMP).</text>
</comment>
<protein>
    <submittedName>
        <fullName evidence="5">Cyclic pyranopterin monophosphate synthase subunit MoaC</fullName>
    </submittedName>
</protein>
<proteinExistence type="predicted"/>
<name>A0A1I5CBC1_9FLAO</name>
<comment type="pathway">
    <text evidence="1">Cofactor biosynthesis; molybdopterin biosynthesis.</text>
</comment>
<accession>A0A1I5CBC1</accession>
<keyword evidence="2" id="KW-0501">Molybdenum cofactor biosynthesis</keyword>
<feature type="domain" description="MoaB/Mog" evidence="4">
    <location>
        <begin position="149"/>
        <end position="288"/>
    </location>
</feature>
<dbReference type="InterPro" id="IPR012247">
    <property type="entry name" value="MoaC_MogA"/>
</dbReference>
<dbReference type="InterPro" id="IPR036425">
    <property type="entry name" value="MoaB/Mog-like_dom_sf"/>
</dbReference>
<dbReference type="SUPFAM" id="SSF53218">
    <property type="entry name" value="Molybdenum cofactor biosynthesis proteins"/>
    <property type="match status" value="1"/>
</dbReference>
<gene>
    <name evidence="5" type="ORF">SAMN05660413_02796</name>
</gene>
<dbReference type="EMBL" id="FOVL01000020">
    <property type="protein sequence ID" value="SFN84289.1"/>
    <property type="molecule type" value="Genomic_DNA"/>
</dbReference>
<dbReference type="STRING" id="287099.SAMN05660413_02796"/>
<evidence type="ECO:0000313" key="6">
    <source>
        <dbReference type="Proteomes" id="UP000199153"/>
    </source>
</evidence>
<evidence type="ECO:0000256" key="2">
    <source>
        <dbReference type="ARBA" id="ARBA00023150"/>
    </source>
</evidence>
<dbReference type="InterPro" id="IPR001453">
    <property type="entry name" value="MoaB/Mog_dom"/>
</dbReference>
<evidence type="ECO:0000313" key="5">
    <source>
        <dbReference type="EMBL" id="SFN84289.1"/>
    </source>
</evidence>
<dbReference type="NCBIfam" id="NF002947">
    <property type="entry name" value="PRK03604.1"/>
    <property type="match status" value="1"/>
</dbReference>
<dbReference type="SMART" id="SM00852">
    <property type="entry name" value="MoCF_biosynth"/>
    <property type="match status" value="1"/>
</dbReference>